<gene>
    <name evidence="2" type="ORF">MCHLO_07687</name>
</gene>
<feature type="domain" description="C2H2-type" evidence="1">
    <location>
        <begin position="279"/>
        <end position="301"/>
    </location>
</feature>
<dbReference type="Gene3D" id="3.30.160.60">
    <property type="entry name" value="Classic Zinc Finger"/>
    <property type="match status" value="1"/>
</dbReference>
<dbReference type="Proteomes" id="UP000815677">
    <property type="component" value="Unassembled WGS sequence"/>
</dbReference>
<reference evidence="2" key="1">
    <citation type="submission" date="2014-09" db="EMBL/GenBank/DDBJ databases">
        <title>Genome sequence of the luminous mushroom Mycena chlorophos for searching fungal bioluminescence genes.</title>
        <authorList>
            <person name="Tanaka Y."/>
            <person name="Kasuga D."/>
            <person name="Oba Y."/>
            <person name="Hase S."/>
            <person name="Sato K."/>
            <person name="Oba Y."/>
            <person name="Sakakibara Y."/>
        </authorList>
    </citation>
    <scope>NUCLEOTIDE SEQUENCE</scope>
</reference>
<accession>A0ABQ0LHD3</accession>
<proteinExistence type="predicted"/>
<keyword evidence="3" id="KW-1185">Reference proteome</keyword>
<evidence type="ECO:0000313" key="2">
    <source>
        <dbReference type="EMBL" id="GAT50445.1"/>
    </source>
</evidence>
<organism evidence="2 3">
    <name type="scientific">Mycena chlorophos</name>
    <name type="common">Agaric fungus</name>
    <name type="synonym">Agaricus chlorophos</name>
    <dbReference type="NCBI Taxonomy" id="658473"/>
    <lineage>
        <taxon>Eukaryota</taxon>
        <taxon>Fungi</taxon>
        <taxon>Dikarya</taxon>
        <taxon>Basidiomycota</taxon>
        <taxon>Agaricomycotina</taxon>
        <taxon>Agaricomycetes</taxon>
        <taxon>Agaricomycetidae</taxon>
        <taxon>Agaricales</taxon>
        <taxon>Marasmiineae</taxon>
        <taxon>Mycenaceae</taxon>
        <taxon>Mycena</taxon>
    </lineage>
</organism>
<evidence type="ECO:0000259" key="1">
    <source>
        <dbReference type="SMART" id="SM00355"/>
    </source>
</evidence>
<dbReference type="EMBL" id="DF846474">
    <property type="protein sequence ID" value="GAT50445.1"/>
    <property type="molecule type" value="Genomic_DNA"/>
</dbReference>
<dbReference type="InterPro" id="IPR013087">
    <property type="entry name" value="Znf_C2H2_type"/>
</dbReference>
<feature type="domain" description="C2H2-type" evidence="1">
    <location>
        <begin position="320"/>
        <end position="345"/>
    </location>
</feature>
<protein>
    <recommendedName>
        <fullName evidence="1">C2H2-type domain-containing protein</fullName>
    </recommendedName>
</protein>
<name>A0ABQ0LHD3_MYCCL</name>
<dbReference type="SMART" id="SM00355">
    <property type="entry name" value="ZnF_C2H2"/>
    <property type="match status" value="2"/>
</dbReference>
<sequence length="347" mass="39462">MSCRLTSDSPSSRSNQHIFDYARYNVARGRCPPLPARPILEATRFYSHTAYASFVFGESPCSICSKPTHHIPTDFHLRFRACSGDCKDKLDSLLVLDRSEFEFELPGLQIPDWRSGLPCVTRNHALGIVLYMVERRAAQRAIDEHADALAVTAGRPRPHGLMFRRRNIEELHLEYAKRINDTAELAANSSQLKQWTPLYLTERQLVRDCNLLLLKRVARAENFRLRRMFGCPAFQRVFRAFNRDLALITYSVWMQHREVVLSFVTSRAVAAAGKTRKDVQCPYCARSFTTAALSVHVVAKHPDVDPDALPVKPAAMDGKLHCRDCPQSTRVYSKEGLADHRRAKHST</sequence>
<evidence type="ECO:0000313" key="3">
    <source>
        <dbReference type="Proteomes" id="UP000815677"/>
    </source>
</evidence>